<reference evidence="1" key="1">
    <citation type="journal article" date="2020" name="Nat. Commun.">
        <title>Large-scale genome sequencing of mycorrhizal fungi provides insights into the early evolution of symbiotic traits.</title>
        <authorList>
            <person name="Miyauchi S."/>
            <person name="Kiss E."/>
            <person name="Kuo A."/>
            <person name="Drula E."/>
            <person name="Kohler A."/>
            <person name="Sanchez-Garcia M."/>
            <person name="Morin E."/>
            <person name="Andreopoulos B."/>
            <person name="Barry K.W."/>
            <person name="Bonito G."/>
            <person name="Buee M."/>
            <person name="Carver A."/>
            <person name="Chen C."/>
            <person name="Cichocki N."/>
            <person name="Clum A."/>
            <person name="Culley D."/>
            <person name="Crous P.W."/>
            <person name="Fauchery L."/>
            <person name="Girlanda M."/>
            <person name="Hayes R.D."/>
            <person name="Keri Z."/>
            <person name="LaButti K."/>
            <person name="Lipzen A."/>
            <person name="Lombard V."/>
            <person name="Magnuson J."/>
            <person name="Maillard F."/>
            <person name="Murat C."/>
            <person name="Nolan M."/>
            <person name="Ohm R.A."/>
            <person name="Pangilinan J."/>
            <person name="Pereira M.F."/>
            <person name="Perotto S."/>
            <person name="Peter M."/>
            <person name="Pfister S."/>
            <person name="Riley R."/>
            <person name="Sitrit Y."/>
            <person name="Stielow J.B."/>
            <person name="Szollosi G."/>
            <person name="Zifcakova L."/>
            <person name="Stursova M."/>
            <person name="Spatafora J.W."/>
            <person name="Tedersoo L."/>
            <person name="Vaario L.M."/>
            <person name="Yamada A."/>
            <person name="Yan M."/>
            <person name="Wang P."/>
            <person name="Xu J."/>
            <person name="Bruns T."/>
            <person name="Baldrian P."/>
            <person name="Vilgalys R."/>
            <person name="Dunand C."/>
            <person name="Henrissat B."/>
            <person name="Grigoriev I.V."/>
            <person name="Hibbett D."/>
            <person name="Nagy L.G."/>
            <person name="Martin F.M."/>
        </authorList>
    </citation>
    <scope>NUCLEOTIDE SEQUENCE</scope>
    <source>
        <strain evidence="1">UP504</strain>
    </source>
</reference>
<evidence type="ECO:0000313" key="1">
    <source>
        <dbReference type="EMBL" id="KAF9513374.1"/>
    </source>
</evidence>
<dbReference type="EMBL" id="MU128973">
    <property type="protein sequence ID" value="KAF9513374.1"/>
    <property type="molecule type" value="Genomic_DNA"/>
</dbReference>
<evidence type="ECO:0000313" key="2">
    <source>
        <dbReference type="Proteomes" id="UP000886523"/>
    </source>
</evidence>
<organism evidence="1 2">
    <name type="scientific">Hydnum rufescens UP504</name>
    <dbReference type="NCBI Taxonomy" id="1448309"/>
    <lineage>
        <taxon>Eukaryota</taxon>
        <taxon>Fungi</taxon>
        <taxon>Dikarya</taxon>
        <taxon>Basidiomycota</taxon>
        <taxon>Agaricomycotina</taxon>
        <taxon>Agaricomycetes</taxon>
        <taxon>Cantharellales</taxon>
        <taxon>Hydnaceae</taxon>
        <taxon>Hydnum</taxon>
    </lineage>
</organism>
<name>A0A9P6AX11_9AGAM</name>
<sequence>MDSQPSSESTKFEHMNDCNYFQWKYCMEMQLVWKDLWDVVSGESTWPDGPNTSCAVKNWEKQNCLAAAEIMLHIGKLQLLHEGASWACHIFLFWKFFTTKFTLAEYSLQTHLNNMEEIADHLVSMGIPISKEFCYHLPLCLPPI</sequence>
<evidence type="ECO:0008006" key="3">
    <source>
        <dbReference type="Google" id="ProtNLM"/>
    </source>
</evidence>
<keyword evidence="2" id="KW-1185">Reference proteome</keyword>
<dbReference type="OrthoDB" id="3265539at2759"/>
<proteinExistence type="predicted"/>
<protein>
    <recommendedName>
        <fullName evidence="3">DUF4219 domain-containing protein</fullName>
    </recommendedName>
</protein>
<gene>
    <name evidence="1" type="ORF">BS47DRAFT_1362474</name>
</gene>
<accession>A0A9P6AX11</accession>
<dbReference type="AlphaFoldDB" id="A0A9P6AX11"/>
<dbReference type="Proteomes" id="UP000886523">
    <property type="component" value="Unassembled WGS sequence"/>
</dbReference>
<comment type="caution">
    <text evidence="1">The sequence shown here is derived from an EMBL/GenBank/DDBJ whole genome shotgun (WGS) entry which is preliminary data.</text>
</comment>